<evidence type="ECO:0000256" key="5">
    <source>
        <dbReference type="PIRSR" id="PIRSR606710-2"/>
    </source>
</evidence>
<feature type="site" description="Important for catalytic activity, responsible for pKa modulation of the active site Glu and correct orientation of both the proton donor and substrate" evidence="5">
    <location>
        <position position="126"/>
    </location>
</feature>
<dbReference type="Pfam" id="PF04616">
    <property type="entry name" value="Glyco_hydro_43"/>
    <property type="match status" value="1"/>
</dbReference>
<dbReference type="STRING" id="357809.Cphy_3398"/>
<organism evidence="8 9">
    <name type="scientific">Lachnoclostridium phytofermentans (strain ATCC 700394 / DSM 18823 / ISDg)</name>
    <name type="common">Clostridium phytofermentans</name>
    <dbReference type="NCBI Taxonomy" id="357809"/>
    <lineage>
        <taxon>Bacteria</taxon>
        <taxon>Bacillati</taxon>
        <taxon>Bacillota</taxon>
        <taxon>Clostridia</taxon>
        <taxon>Lachnospirales</taxon>
        <taxon>Lachnospiraceae</taxon>
    </lineage>
</organism>
<evidence type="ECO:0000313" key="9">
    <source>
        <dbReference type="Proteomes" id="UP000000370"/>
    </source>
</evidence>
<dbReference type="OrthoDB" id="9801455at2"/>
<sequence>MIQNPILRGFCPDPSIIRVGEDYYIATSTFEWWPGIHLFHSKDLKNWEQIPSPIARRSQVDMIGNPTSGGIWAPCLSYSDGIYYIVFTDVKTKKGRFYNNHNYLIQSNAIDGEWSEPIYLNSTGFDPSLFHDTDGRKYLVNMRNGFKGILLQEYDTKKKTLVGEIKNIFKGTSYGYTEGPHLYHIGDWYYLMTAEGGTGYGHCVTVARSKDIWGPYEVDPSNPMLTSKEDDDSILKKCGHADFTDTGNGEWYMVHLCSRPREGTKDSLLGRETAIQKVEWTEDGWLRLNNQTGKADVEVAEPIGITSYPVPKRENRDDFDNNTLDIVYSSPRIPLGEKASLSERAGYLRLYGQESLNSLHSVSLLARRQTEYYAKAMTGLEFKPSHPEQVAGITYFYDALNHFIFGKSVDEEGREVLILLRNDTGVYEDLIEPLVLEEHNQLHLQVETDEYGAYAYFSYSYDGLSWFKITGEYSTKILTDEHCRGFTGAHFGIFCFDMTGLSLPADFDYFHYEE</sequence>
<dbReference type="Pfam" id="PF17851">
    <property type="entry name" value="GH43_C2"/>
    <property type="match status" value="1"/>
</dbReference>
<evidence type="ECO:0000313" key="8">
    <source>
        <dbReference type="EMBL" id="ABX43751.1"/>
    </source>
</evidence>
<dbReference type="InterPro" id="IPR051795">
    <property type="entry name" value="Glycosyl_Hydrlase_43"/>
</dbReference>
<gene>
    <name evidence="8" type="ordered locus">Cphy_3398</name>
</gene>
<evidence type="ECO:0000259" key="7">
    <source>
        <dbReference type="Pfam" id="PF17851"/>
    </source>
</evidence>
<evidence type="ECO:0000256" key="1">
    <source>
        <dbReference type="ARBA" id="ARBA00009865"/>
    </source>
</evidence>
<dbReference type="GO" id="GO:0005975">
    <property type="term" value="P:carbohydrate metabolic process"/>
    <property type="evidence" value="ECO:0007669"/>
    <property type="project" value="InterPro"/>
</dbReference>
<keyword evidence="2 6" id="KW-0378">Hydrolase</keyword>
<feature type="active site" description="Proton donor" evidence="4">
    <location>
        <position position="178"/>
    </location>
</feature>
<dbReference type="Gene3D" id="2.60.120.200">
    <property type="match status" value="1"/>
</dbReference>
<dbReference type="SUPFAM" id="SSF49899">
    <property type="entry name" value="Concanavalin A-like lectins/glucanases"/>
    <property type="match status" value="1"/>
</dbReference>
<dbReference type="CAZy" id="GH43">
    <property type="family name" value="Glycoside Hydrolase Family 43"/>
</dbReference>
<dbReference type="PANTHER" id="PTHR42812:SF12">
    <property type="entry name" value="BETA-XYLOSIDASE-RELATED"/>
    <property type="match status" value="1"/>
</dbReference>
<dbReference type="InterPro" id="IPR023296">
    <property type="entry name" value="Glyco_hydro_beta-prop_sf"/>
</dbReference>
<dbReference type="InterPro" id="IPR013320">
    <property type="entry name" value="ConA-like_dom_sf"/>
</dbReference>
<dbReference type="InterPro" id="IPR006710">
    <property type="entry name" value="Glyco_hydro_43"/>
</dbReference>
<feature type="active site" description="Proton acceptor" evidence="4">
    <location>
        <position position="13"/>
    </location>
</feature>
<dbReference type="CDD" id="cd09000">
    <property type="entry name" value="GH43_SXA-like"/>
    <property type="match status" value="1"/>
</dbReference>
<protein>
    <submittedName>
        <fullName evidence="8">Glycoside hydrolase family 43</fullName>
    </submittedName>
</protein>
<dbReference type="AlphaFoldDB" id="A9KTC1"/>
<evidence type="ECO:0000256" key="2">
    <source>
        <dbReference type="ARBA" id="ARBA00022801"/>
    </source>
</evidence>
<dbReference type="RefSeq" id="WP_012201400.1">
    <property type="nucleotide sequence ID" value="NC_010001.1"/>
</dbReference>
<reference evidence="9" key="1">
    <citation type="submission" date="2007-11" db="EMBL/GenBank/DDBJ databases">
        <title>Complete genome sequence of Clostridium phytofermentans ISDg.</title>
        <authorList>
            <person name="Leschine S.B."/>
            <person name="Warnick T.A."/>
            <person name="Blanchard J.L."/>
            <person name="Schnell D.J."/>
            <person name="Petit E.L."/>
            <person name="LaTouf W.G."/>
            <person name="Copeland A."/>
            <person name="Lucas S."/>
            <person name="Lapidus A."/>
            <person name="Barry K."/>
            <person name="Glavina del Rio T."/>
            <person name="Dalin E."/>
            <person name="Tice H."/>
            <person name="Pitluck S."/>
            <person name="Kiss H."/>
            <person name="Brettin T."/>
            <person name="Bruce D."/>
            <person name="Detter J.C."/>
            <person name="Han C."/>
            <person name="Kuske C."/>
            <person name="Schmutz J."/>
            <person name="Larimer F."/>
            <person name="Land M."/>
            <person name="Hauser L."/>
            <person name="Kyrpides N."/>
            <person name="Kim E.A."/>
            <person name="Richardson P."/>
        </authorList>
    </citation>
    <scope>NUCLEOTIDE SEQUENCE [LARGE SCALE GENOMIC DNA]</scope>
    <source>
        <strain evidence="9">ATCC 700394 / DSM 18823 / ISDg</strain>
    </source>
</reference>
<dbReference type="EMBL" id="CP000885">
    <property type="protein sequence ID" value="ABX43751.1"/>
    <property type="molecule type" value="Genomic_DNA"/>
</dbReference>
<dbReference type="Gene3D" id="2.115.10.20">
    <property type="entry name" value="Glycosyl hydrolase domain, family 43"/>
    <property type="match status" value="1"/>
</dbReference>
<dbReference type="Proteomes" id="UP000000370">
    <property type="component" value="Chromosome"/>
</dbReference>
<feature type="domain" description="Beta-xylosidase C-terminal Concanavalin A-like" evidence="7">
    <location>
        <begin position="316"/>
        <end position="513"/>
    </location>
</feature>
<dbReference type="PANTHER" id="PTHR42812">
    <property type="entry name" value="BETA-XYLOSIDASE"/>
    <property type="match status" value="1"/>
</dbReference>
<dbReference type="KEGG" id="cpy:Cphy_3398"/>
<name>A9KTC1_LACP7</name>
<dbReference type="eggNOG" id="COG3507">
    <property type="taxonomic scope" value="Bacteria"/>
</dbReference>
<comment type="similarity">
    <text evidence="1 6">Belongs to the glycosyl hydrolase 43 family.</text>
</comment>
<dbReference type="HOGENOM" id="CLU_016508_2_1_9"/>
<proteinExistence type="inferred from homology"/>
<evidence type="ECO:0000256" key="6">
    <source>
        <dbReference type="RuleBase" id="RU361187"/>
    </source>
</evidence>
<keyword evidence="9" id="KW-1185">Reference proteome</keyword>
<accession>A9KTC1</accession>
<keyword evidence="3 6" id="KW-0326">Glycosidase</keyword>
<dbReference type="SUPFAM" id="SSF75005">
    <property type="entry name" value="Arabinanase/levansucrase/invertase"/>
    <property type="match status" value="1"/>
</dbReference>
<dbReference type="GO" id="GO:0004553">
    <property type="term" value="F:hydrolase activity, hydrolyzing O-glycosyl compounds"/>
    <property type="evidence" value="ECO:0007669"/>
    <property type="project" value="InterPro"/>
</dbReference>
<dbReference type="InterPro" id="IPR041542">
    <property type="entry name" value="GH43_C2"/>
</dbReference>
<evidence type="ECO:0000256" key="4">
    <source>
        <dbReference type="PIRSR" id="PIRSR606710-1"/>
    </source>
</evidence>
<evidence type="ECO:0000256" key="3">
    <source>
        <dbReference type="ARBA" id="ARBA00023295"/>
    </source>
</evidence>